<keyword evidence="2" id="KW-1185">Reference proteome</keyword>
<evidence type="ECO:0000313" key="1">
    <source>
        <dbReference type="EMBL" id="CAD8188440.1"/>
    </source>
</evidence>
<accession>A0A8S1WIH8</accession>
<dbReference type="AlphaFoldDB" id="A0A8S1WIH8"/>
<dbReference type="OrthoDB" id="286323at2759"/>
<name>A0A8S1WIH8_PAROT</name>
<reference evidence="1" key="1">
    <citation type="submission" date="2021-01" db="EMBL/GenBank/DDBJ databases">
        <authorList>
            <consortium name="Genoscope - CEA"/>
            <person name="William W."/>
        </authorList>
    </citation>
    <scope>NUCLEOTIDE SEQUENCE</scope>
</reference>
<proteinExistence type="predicted"/>
<comment type="caution">
    <text evidence="1">The sequence shown here is derived from an EMBL/GenBank/DDBJ whole genome shotgun (WGS) entry which is preliminary data.</text>
</comment>
<evidence type="ECO:0000313" key="2">
    <source>
        <dbReference type="Proteomes" id="UP000683925"/>
    </source>
</evidence>
<dbReference type="EMBL" id="CAJJDP010000091">
    <property type="protein sequence ID" value="CAD8188440.1"/>
    <property type="molecule type" value="Genomic_DNA"/>
</dbReference>
<dbReference type="Proteomes" id="UP000683925">
    <property type="component" value="Unassembled WGS sequence"/>
</dbReference>
<gene>
    <name evidence="1" type="ORF">POCTA_138.1.T0920210</name>
</gene>
<dbReference type="OMA" id="SNEHMTE"/>
<sequence length="107" mass="12412">MGQSCCNKQTIEQSNEHMTELCQNMDGVKFCENLDDIFNSNDCNSNQARVLSSQIIFTFQQQLPITLSQECSYYEKMNSIQKYNFDEESPTFQAQKNVLSENDIYPL</sequence>
<organism evidence="1 2">
    <name type="scientific">Paramecium octaurelia</name>
    <dbReference type="NCBI Taxonomy" id="43137"/>
    <lineage>
        <taxon>Eukaryota</taxon>
        <taxon>Sar</taxon>
        <taxon>Alveolata</taxon>
        <taxon>Ciliophora</taxon>
        <taxon>Intramacronucleata</taxon>
        <taxon>Oligohymenophorea</taxon>
        <taxon>Peniculida</taxon>
        <taxon>Parameciidae</taxon>
        <taxon>Paramecium</taxon>
    </lineage>
</organism>
<protein>
    <submittedName>
        <fullName evidence="1">Uncharacterized protein</fullName>
    </submittedName>
</protein>